<evidence type="ECO:0000313" key="8">
    <source>
        <dbReference type="EMBL" id="QQE74034.1"/>
    </source>
</evidence>
<keyword evidence="5" id="KW-0804">Transcription</keyword>
<keyword evidence="4" id="KW-0238">DNA-binding</keyword>
<proteinExistence type="inferred from homology"/>
<dbReference type="AlphaFoldDB" id="A0A7T5EK01"/>
<evidence type="ECO:0000259" key="7">
    <source>
        <dbReference type="Pfam" id="PF08281"/>
    </source>
</evidence>
<dbReference type="InterPro" id="IPR014284">
    <property type="entry name" value="RNA_pol_sigma-70_dom"/>
</dbReference>
<dbReference type="EMBL" id="CP073708">
    <property type="protein sequence ID" value="QUO41118.1"/>
    <property type="molecule type" value="Genomic_DNA"/>
</dbReference>
<sequence length="201" mass="23504">MDPELARANREAAQYVQQFLKGQSRAFPALVALFAPRVMSIIRRMVSGYHDAEDLHNEIWLKVAQHLHKYDADLPFHSWLYRIASNACIDFLRKKREIVLEAEQLHQQVHKSPSERVKSPELFLLEKESCSELTALLDRLNETDRLILTLRFVQDMSYEEIGSIVGMSKNTIGTRLFRARKQLKELLVQHREERRESDAAY</sequence>
<dbReference type="InterPro" id="IPR013325">
    <property type="entry name" value="RNA_pol_sigma_r2"/>
</dbReference>
<dbReference type="InterPro" id="IPR007627">
    <property type="entry name" value="RNA_pol_sigma70_r2"/>
</dbReference>
<dbReference type="InterPro" id="IPR013249">
    <property type="entry name" value="RNA_pol_sigma70_r4_t2"/>
</dbReference>
<protein>
    <submittedName>
        <fullName evidence="8">Sigma-70 family RNA polymerase sigma factor</fullName>
    </submittedName>
</protein>
<reference evidence="8 10" key="1">
    <citation type="submission" date="2020-12" db="EMBL/GenBank/DDBJ databases">
        <title>strain FJAT-54423T represents a novel species of the genus Brevibacillus.</title>
        <authorList>
            <person name="Tang R."/>
        </authorList>
    </citation>
    <scope>NUCLEOTIDE SEQUENCE [LARGE SCALE GENOMIC DNA]</scope>
    <source>
        <strain evidence="8 10">FJAT-54423</strain>
    </source>
</reference>
<dbReference type="GO" id="GO:0006352">
    <property type="term" value="P:DNA-templated transcription initiation"/>
    <property type="evidence" value="ECO:0007669"/>
    <property type="project" value="InterPro"/>
</dbReference>
<dbReference type="Proteomes" id="UP000677234">
    <property type="component" value="Chromosome"/>
</dbReference>
<keyword evidence="11" id="KW-1185">Reference proteome</keyword>
<accession>A0A7T5EK01</accession>
<dbReference type="NCBIfam" id="TIGR02937">
    <property type="entry name" value="sigma70-ECF"/>
    <property type="match status" value="1"/>
</dbReference>
<dbReference type="PANTHER" id="PTHR43133">
    <property type="entry name" value="RNA POLYMERASE ECF-TYPE SIGMA FACTO"/>
    <property type="match status" value="1"/>
</dbReference>
<dbReference type="Proteomes" id="UP000595847">
    <property type="component" value="Chromosome"/>
</dbReference>
<evidence type="ECO:0000259" key="6">
    <source>
        <dbReference type="Pfam" id="PF04542"/>
    </source>
</evidence>
<dbReference type="InterPro" id="IPR036388">
    <property type="entry name" value="WH-like_DNA-bd_sf"/>
</dbReference>
<dbReference type="Gene3D" id="1.10.1740.10">
    <property type="match status" value="1"/>
</dbReference>
<evidence type="ECO:0000313" key="11">
    <source>
        <dbReference type="Proteomes" id="UP000677234"/>
    </source>
</evidence>
<dbReference type="GO" id="GO:0003677">
    <property type="term" value="F:DNA binding"/>
    <property type="evidence" value="ECO:0007669"/>
    <property type="project" value="UniProtKB-KW"/>
</dbReference>
<evidence type="ECO:0000256" key="4">
    <source>
        <dbReference type="ARBA" id="ARBA00023125"/>
    </source>
</evidence>
<evidence type="ECO:0000256" key="3">
    <source>
        <dbReference type="ARBA" id="ARBA00023082"/>
    </source>
</evidence>
<organism evidence="8 10">
    <name type="scientific">Brevibacillus composti</name>
    <dbReference type="NCBI Taxonomy" id="2796470"/>
    <lineage>
        <taxon>Bacteria</taxon>
        <taxon>Bacillati</taxon>
        <taxon>Bacillota</taxon>
        <taxon>Bacilli</taxon>
        <taxon>Bacillales</taxon>
        <taxon>Paenibacillaceae</taxon>
        <taxon>Brevibacillus</taxon>
    </lineage>
</organism>
<keyword evidence="3" id="KW-0731">Sigma factor</keyword>
<keyword evidence="2" id="KW-0805">Transcription regulation</keyword>
<evidence type="ECO:0000256" key="5">
    <source>
        <dbReference type="ARBA" id="ARBA00023163"/>
    </source>
</evidence>
<dbReference type="Pfam" id="PF08281">
    <property type="entry name" value="Sigma70_r4_2"/>
    <property type="match status" value="1"/>
</dbReference>
<dbReference type="Pfam" id="PF04542">
    <property type="entry name" value="Sigma70_r2"/>
    <property type="match status" value="1"/>
</dbReference>
<dbReference type="InterPro" id="IPR013324">
    <property type="entry name" value="RNA_pol_sigma_r3/r4-like"/>
</dbReference>
<evidence type="ECO:0000256" key="1">
    <source>
        <dbReference type="ARBA" id="ARBA00010641"/>
    </source>
</evidence>
<dbReference type="SUPFAM" id="SSF88659">
    <property type="entry name" value="Sigma3 and sigma4 domains of RNA polymerase sigma factors"/>
    <property type="match status" value="1"/>
</dbReference>
<feature type="domain" description="RNA polymerase sigma factor 70 region 4 type 2" evidence="7">
    <location>
        <begin position="132"/>
        <end position="183"/>
    </location>
</feature>
<dbReference type="RefSeq" id="WP_198827622.1">
    <property type="nucleotide sequence ID" value="NZ_CP066308.1"/>
</dbReference>
<dbReference type="GO" id="GO:0016987">
    <property type="term" value="F:sigma factor activity"/>
    <property type="evidence" value="ECO:0007669"/>
    <property type="project" value="UniProtKB-KW"/>
</dbReference>
<evidence type="ECO:0000256" key="2">
    <source>
        <dbReference type="ARBA" id="ARBA00023015"/>
    </source>
</evidence>
<dbReference type="KEGG" id="bcop:JD108_19640"/>
<dbReference type="Gene3D" id="1.10.10.10">
    <property type="entry name" value="Winged helix-like DNA-binding domain superfamily/Winged helix DNA-binding domain"/>
    <property type="match status" value="1"/>
</dbReference>
<evidence type="ECO:0000313" key="10">
    <source>
        <dbReference type="Proteomes" id="UP000595847"/>
    </source>
</evidence>
<comment type="similarity">
    <text evidence="1">Belongs to the sigma-70 factor family. ECF subfamily.</text>
</comment>
<dbReference type="PANTHER" id="PTHR43133:SF8">
    <property type="entry name" value="RNA POLYMERASE SIGMA FACTOR HI_1459-RELATED"/>
    <property type="match status" value="1"/>
</dbReference>
<feature type="domain" description="RNA polymerase sigma-70 region 2" evidence="6">
    <location>
        <begin position="30"/>
        <end position="96"/>
    </location>
</feature>
<dbReference type="EMBL" id="CP066308">
    <property type="protein sequence ID" value="QQE74034.1"/>
    <property type="molecule type" value="Genomic_DNA"/>
</dbReference>
<dbReference type="SUPFAM" id="SSF88946">
    <property type="entry name" value="Sigma2 domain of RNA polymerase sigma factors"/>
    <property type="match status" value="1"/>
</dbReference>
<evidence type="ECO:0000313" key="9">
    <source>
        <dbReference type="EMBL" id="QUO41118.1"/>
    </source>
</evidence>
<dbReference type="InterPro" id="IPR039425">
    <property type="entry name" value="RNA_pol_sigma-70-like"/>
</dbReference>
<dbReference type="CDD" id="cd06171">
    <property type="entry name" value="Sigma70_r4"/>
    <property type="match status" value="1"/>
</dbReference>
<name>A0A7T5EK01_9BACL</name>
<gene>
    <name evidence="8" type="ORF">JD108_19640</name>
    <name evidence="9" type="ORF">KDJ56_19575</name>
</gene>
<reference evidence="9" key="2">
    <citation type="submission" date="2021-04" db="EMBL/GenBank/DDBJ databases">
        <title>Brevibacillus composti FJAT-54423, complete genome.</title>
        <authorList>
            <person name="Tang R."/>
        </authorList>
    </citation>
    <scope>NUCLEOTIDE SEQUENCE</scope>
    <source>
        <strain evidence="9">FJAT-54424</strain>
    </source>
</reference>